<comment type="caution">
    <text evidence="3">The sequence shown here is derived from an EMBL/GenBank/DDBJ whole genome shotgun (WGS) entry which is preliminary data.</text>
</comment>
<evidence type="ECO:0000313" key="3">
    <source>
        <dbReference type="EMBL" id="KAJ1369312.1"/>
    </source>
</evidence>
<organism evidence="3 4">
    <name type="scientific">Parelaphostrongylus tenuis</name>
    <name type="common">Meningeal worm</name>
    <dbReference type="NCBI Taxonomy" id="148309"/>
    <lineage>
        <taxon>Eukaryota</taxon>
        <taxon>Metazoa</taxon>
        <taxon>Ecdysozoa</taxon>
        <taxon>Nematoda</taxon>
        <taxon>Chromadorea</taxon>
        <taxon>Rhabditida</taxon>
        <taxon>Rhabditina</taxon>
        <taxon>Rhabditomorpha</taxon>
        <taxon>Strongyloidea</taxon>
        <taxon>Metastrongylidae</taxon>
        <taxon>Parelaphostrongylus</taxon>
    </lineage>
</organism>
<dbReference type="PANTHER" id="PTHR11782:SF127">
    <property type="entry name" value="NTPASE, ISOFORM F"/>
    <property type="match status" value="1"/>
</dbReference>
<dbReference type="InterPro" id="IPR000407">
    <property type="entry name" value="GDA1_CD39_NTPase"/>
</dbReference>
<evidence type="ECO:0000256" key="2">
    <source>
        <dbReference type="ARBA" id="ARBA00022801"/>
    </source>
</evidence>
<reference evidence="3" key="1">
    <citation type="submission" date="2021-06" db="EMBL/GenBank/DDBJ databases">
        <title>Parelaphostrongylus tenuis whole genome reference sequence.</title>
        <authorList>
            <person name="Garwood T.J."/>
            <person name="Larsen P.A."/>
            <person name="Fountain-Jones N.M."/>
            <person name="Garbe J.R."/>
            <person name="Macchietto M.G."/>
            <person name="Kania S.A."/>
            <person name="Gerhold R.W."/>
            <person name="Richards J.E."/>
            <person name="Wolf T.M."/>
        </authorList>
    </citation>
    <scope>NUCLEOTIDE SEQUENCE</scope>
    <source>
        <strain evidence="3">MNPRO001-30</strain>
        <tissue evidence="3">Meninges</tissue>
    </source>
</reference>
<dbReference type="PANTHER" id="PTHR11782">
    <property type="entry name" value="ADENOSINE/GUANOSINE DIPHOSPHATASE"/>
    <property type="match status" value="1"/>
</dbReference>
<evidence type="ECO:0000256" key="1">
    <source>
        <dbReference type="ARBA" id="ARBA00009283"/>
    </source>
</evidence>
<dbReference type="AlphaFoldDB" id="A0AAD5R451"/>
<evidence type="ECO:0000313" key="4">
    <source>
        <dbReference type="Proteomes" id="UP001196413"/>
    </source>
</evidence>
<accession>A0AAD5R451</accession>
<dbReference type="GO" id="GO:0016787">
    <property type="term" value="F:hydrolase activity"/>
    <property type="evidence" value="ECO:0007669"/>
    <property type="project" value="UniProtKB-KW"/>
</dbReference>
<protein>
    <submittedName>
        <fullName evidence="3">Uncharacterized protein</fullName>
    </submittedName>
</protein>
<gene>
    <name evidence="3" type="ORF">KIN20_030737</name>
</gene>
<keyword evidence="2" id="KW-0378">Hydrolase</keyword>
<comment type="similarity">
    <text evidence="1">Belongs to the GDA1/CD39 NTPase family.</text>
</comment>
<name>A0AAD5R451_PARTN</name>
<keyword evidence="4" id="KW-1185">Reference proteome</keyword>
<dbReference type="Proteomes" id="UP001196413">
    <property type="component" value="Unassembled WGS sequence"/>
</dbReference>
<dbReference type="EMBL" id="JAHQIW010006490">
    <property type="protein sequence ID" value="KAJ1369312.1"/>
    <property type="molecule type" value="Genomic_DNA"/>
</dbReference>
<dbReference type="Gene3D" id="3.30.420.150">
    <property type="entry name" value="Exopolyphosphatase. Domain 2"/>
    <property type="match status" value="1"/>
</dbReference>
<sequence>MPLDFRLDDWEYALRKWTISGMQPYSFEACYQNARQFVAHSEVMKLPTLQGKMIYLFSYFFDRGLNAELVKGYSGGAVKLVDFKVAAEKACSRTSEQLKGFHWLPWLCHDLTYIYSLLHDGYGFDDGQPFYLAKKLRGMEVAWAQGLSYILVDEFHKTHLSTINRQINETVVGQIISYIYSGTNNLLSYLNLIS</sequence>
<proteinExistence type="inferred from homology"/>
<dbReference type="Pfam" id="PF01150">
    <property type="entry name" value="GDA1_CD39"/>
    <property type="match status" value="1"/>
</dbReference>